<dbReference type="SUPFAM" id="SSF103481">
    <property type="entry name" value="Multidrug resistance efflux transporter EmrE"/>
    <property type="match status" value="1"/>
</dbReference>
<proteinExistence type="inferred from homology"/>
<organism evidence="9 10">
    <name type="scientific">Populibacterium corticicola</name>
    <dbReference type="NCBI Taxonomy" id="1812826"/>
    <lineage>
        <taxon>Bacteria</taxon>
        <taxon>Bacillati</taxon>
        <taxon>Actinomycetota</taxon>
        <taxon>Actinomycetes</taxon>
        <taxon>Micrococcales</taxon>
        <taxon>Jonesiaceae</taxon>
        <taxon>Populibacterium</taxon>
    </lineage>
</organism>
<feature type="transmembrane region" description="Helical" evidence="8">
    <location>
        <begin position="48"/>
        <end position="65"/>
    </location>
</feature>
<keyword evidence="4 7" id="KW-0812">Transmembrane</keyword>
<comment type="similarity">
    <text evidence="7">Belongs to the drug/metabolite transporter (DMT) superfamily. Small multidrug resistance (SMR) (TC 2.A.7.1) family.</text>
</comment>
<feature type="transmembrane region" description="Helical" evidence="8">
    <location>
        <begin position="72"/>
        <end position="91"/>
    </location>
</feature>
<evidence type="ECO:0000256" key="7">
    <source>
        <dbReference type="RuleBase" id="RU003942"/>
    </source>
</evidence>
<dbReference type="InterPro" id="IPR045324">
    <property type="entry name" value="Small_multidrug_res"/>
</dbReference>
<dbReference type="Pfam" id="PF00893">
    <property type="entry name" value="Multi_Drug_Res"/>
    <property type="match status" value="1"/>
</dbReference>
<comment type="caution">
    <text evidence="9">The sequence shown here is derived from an EMBL/GenBank/DDBJ whole genome shotgun (WGS) entry which is preliminary data.</text>
</comment>
<evidence type="ECO:0000256" key="5">
    <source>
        <dbReference type="ARBA" id="ARBA00022989"/>
    </source>
</evidence>
<name>A0ABW5XC48_9MICO</name>
<evidence type="ECO:0000256" key="3">
    <source>
        <dbReference type="ARBA" id="ARBA00022475"/>
    </source>
</evidence>
<evidence type="ECO:0000256" key="2">
    <source>
        <dbReference type="ARBA" id="ARBA00022448"/>
    </source>
</evidence>
<sequence>MIGLKNLQDARMSPNAAWAVLIVSAVFEAVWATALGLSDGFTKPAPTIVFILAVAVSMIGLAIAMHEISIGTAYAVWTGLGAVLTVTYAIITGTETASPLKILFLVGIVGCTVGLKALGREQGREA</sequence>
<gene>
    <name evidence="9" type="ORF">ACFSYH_02560</name>
</gene>
<dbReference type="PANTHER" id="PTHR30561:SF0">
    <property type="entry name" value="GUANIDINIUM EXPORTER"/>
    <property type="match status" value="1"/>
</dbReference>
<dbReference type="Proteomes" id="UP001597391">
    <property type="component" value="Unassembled WGS sequence"/>
</dbReference>
<dbReference type="PANTHER" id="PTHR30561">
    <property type="entry name" value="SMR FAMILY PROTON-DEPENDENT DRUG EFFLUX TRANSPORTER SUGE"/>
    <property type="match status" value="1"/>
</dbReference>
<dbReference type="Gene3D" id="1.10.3730.20">
    <property type="match status" value="1"/>
</dbReference>
<keyword evidence="10" id="KW-1185">Reference proteome</keyword>
<dbReference type="EMBL" id="JBHUOP010000001">
    <property type="protein sequence ID" value="MFD2839448.1"/>
    <property type="molecule type" value="Genomic_DNA"/>
</dbReference>
<accession>A0ABW5XC48</accession>
<protein>
    <submittedName>
        <fullName evidence="9">DMT family transporter</fullName>
    </submittedName>
</protein>
<keyword evidence="6 8" id="KW-0472">Membrane</keyword>
<keyword evidence="2" id="KW-0813">Transport</keyword>
<evidence type="ECO:0000256" key="6">
    <source>
        <dbReference type="ARBA" id="ARBA00023136"/>
    </source>
</evidence>
<feature type="transmembrane region" description="Helical" evidence="8">
    <location>
        <begin position="97"/>
        <end position="118"/>
    </location>
</feature>
<comment type="subcellular location">
    <subcellularLocation>
        <location evidence="1 7">Cell membrane</location>
        <topology evidence="1 7">Multi-pass membrane protein</topology>
    </subcellularLocation>
</comment>
<dbReference type="RefSeq" id="WP_377464922.1">
    <property type="nucleotide sequence ID" value="NZ_JBHUOP010000001.1"/>
</dbReference>
<evidence type="ECO:0000256" key="4">
    <source>
        <dbReference type="ARBA" id="ARBA00022692"/>
    </source>
</evidence>
<keyword evidence="5 8" id="KW-1133">Transmembrane helix</keyword>
<evidence type="ECO:0000256" key="1">
    <source>
        <dbReference type="ARBA" id="ARBA00004651"/>
    </source>
</evidence>
<reference evidence="10" key="1">
    <citation type="journal article" date="2019" name="Int. J. Syst. Evol. Microbiol.">
        <title>The Global Catalogue of Microorganisms (GCM) 10K type strain sequencing project: providing services to taxonomists for standard genome sequencing and annotation.</title>
        <authorList>
            <consortium name="The Broad Institute Genomics Platform"/>
            <consortium name="The Broad Institute Genome Sequencing Center for Infectious Disease"/>
            <person name="Wu L."/>
            <person name="Ma J."/>
        </authorList>
    </citation>
    <scope>NUCLEOTIDE SEQUENCE [LARGE SCALE GENOMIC DNA]</scope>
    <source>
        <strain evidence="10">KCTC 33576</strain>
    </source>
</reference>
<dbReference type="InterPro" id="IPR000390">
    <property type="entry name" value="Small_drug/metabolite_transptr"/>
</dbReference>
<evidence type="ECO:0000256" key="8">
    <source>
        <dbReference type="SAM" id="Phobius"/>
    </source>
</evidence>
<evidence type="ECO:0000313" key="9">
    <source>
        <dbReference type="EMBL" id="MFD2839448.1"/>
    </source>
</evidence>
<evidence type="ECO:0000313" key="10">
    <source>
        <dbReference type="Proteomes" id="UP001597391"/>
    </source>
</evidence>
<dbReference type="InterPro" id="IPR037185">
    <property type="entry name" value="EmrE-like"/>
</dbReference>
<keyword evidence="3" id="KW-1003">Cell membrane</keyword>